<evidence type="ECO:0000313" key="1">
    <source>
        <dbReference type="EMBL" id="MFD0856234.1"/>
    </source>
</evidence>
<feature type="non-terminal residue" evidence="1">
    <location>
        <position position="119"/>
    </location>
</feature>
<proteinExistence type="predicted"/>
<organism evidence="1 2">
    <name type="scientific">Actinomadura adrarensis</name>
    <dbReference type="NCBI Taxonomy" id="1819600"/>
    <lineage>
        <taxon>Bacteria</taxon>
        <taxon>Bacillati</taxon>
        <taxon>Actinomycetota</taxon>
        <taxon>Actinomycetes</taxon>
        <taxon>Streptosporangiales</taxon>
        <taxon>Thermomonosporaceae</taxon>
        <taxon>Actinomadura</taxon>
    </lineage>
</organism>
<sequence length="119" mass="12608">MIRPSIFANAITVSETFGASRSIASEIGSRMPLMLFTPSADFAQFRKSFWTRFAARPTPSMYAVTVGWITFRSSSAKGRIPRAAAFDPAVAASSMTFFSGDSASLAAVPSANNLVSDAA</sequence>
<comment type="caution">
    <text evidence="1">The sequence shown here is derived from an EMBL/GenBank/DDBJ whole genome shotgun (WGS) entry which is preliminary data.</text>
</comment>
<evidence type="ECO:0000313" key="2">
    <source>
        <dbReference type="Proteomes" id="UP001597083"/>
    </source>
</evidence>
<keyword evidence="2" id="KW-1185">Reference proteome</keyword>
<reference evidence="2" key="1">
    <citation type="journal article" date="2019" name="Int. J. Syst. Evol. Microbiol.">
        <title>The Global Catalogue of Microorganisms (GCM) 10K type strain sequencing project: providing services to taxonomists for standard genome sequencing and annotation.</title>
        <authorList>
            <consortium name="The Broad Institute Genomics Platform"/>
            <consortium name="The Broad Institute Genome Sequencing Center for Infectious Disease"/>
            <person name="Wu L."/>
            <person name="Ma J."/>
        </authorList>
    </citation>
    <scope>NUCLEOTIDE SEQUENCE [LARGE SCALE GENOMIC DNA]</scope>
    <source>
        <strain evidence="2">JCM 31696</strain>
    </source>
</reference>
<dbReference type="EMBL" id="JBHTIR010004023">
    <property type="protein sequence ID" value="MFD0856234.1"/>
    <property type="molecule type" value="Genomic_DNA"/>
</dbReference>
<name>A0ABW3CRN4_9ACTN</name>
<evidence type="ECO:0008006" key="3">
    <source>
        <dbReference type="Google" id="ProtNLM"/>
    </source>
</evidence>
<dbReference type="Proteomes" id="UP001597083">
    <property type="component" value="Unassembled WGS sequence"/>
</dbReference>
<accession>A0ABW3CRN4</accession>
<protein>
    <recommendedName>
        <fullName evidence="3">DUF397 domain-containing protein</fullName>
    </recommendedName>
</protein>
<gene>
    <name evidence="1" type="ORF">ACFQ07_28605</name>
</gene>